<evidence type="ECO:0000256" key="1">
    <source>
        <dbReference type="SAM" id="Phobius"/>
    </source>
</evidence>
<evidence type="ECO:0000313" key="3">
    <source>
        <dbReference type="Proteomes" id="UP000318431"/>
    </source>
</evidence>
<accession>A0A562RK89</accession>
<keyword evidence="1" id="KW-1133">Transmembrane helix</keyword>
<dbReference type="AlphaFoldDB" id="A0A562RK89"/>
<evidence type="ECO:0008006" key="4">
    <source>
        <dbReference type="Google" id="ProtNLM"/>
    </source>
</evidence>
<feature type="transmembrane region" description="Helical" evidence="1">
    <location>
        <begin position="29"/>
        <end position="51"/>
    </location>
</feature>
<comment type="caution">
    <text evidence="2">The sequence shown here is derived from an EMBL/GenBank/DDBJ whole genome shotgun (WGS) entry which is preliminary data.</text>
</comment>
<protein>
    <recommendedName>
        <fullName evidence="4">PilN domain-containing protein</fullName>
    </recommendedName>
</protein>
<reference evidence="2 3" key="1">
    <citation type="journal article" date="2015" name="Stand. Genomic Sci.">
        <title>Genomic Encyclopedia of Bacterial and Archaeal Type Strains, Phase III: the genomes of soil and plant-associated and newly described type strains.</title>
        <authorList>
            <person name="Whitman W.B."/>
            <person name="Woyke T."/>
            <person name="Klenk H.P."/>
            <person name="Zhou Y."/>
            <person name="Lilburn T.G."/>
            <person name="Beck B.J."/>
            <person name="De Vos P."/>
            <person name="Vandamme P."/>
            <person name="Eisen J.A."/>
            <person name="Garrity G."/>
            <person name="Hugenholtz P."/>
            <person name="Kyrpides N.C."/>
        </authorList>
    </citation>
    <scope>NUCLEOTIDE SEQUENCE [LARGE SCALE GENOMIC DNA]</scope>
    <source>
        <strain evidence="2 3">CGMCC 1.10822</strain>
    </source>
</reference>
<gene>
    <name evidence="2" type="ORF">IP91_00527</name>
</gene>
<dbReference type="OrthoDB" id="8527869at2"/>
<dbReference type="EMBL" id="VLLB01000001">
    <property type="protein sequence ID" value="TWI69459.1"/>
    <property type="molecule type" value="Genomic_DNA"/>
</dbReference>
<proteinExistence type="predicted"/>
<sequence length="222" mass="25429">MDALNSNGPAVTRIRLPYWIRDFALVRPAVLTFAATACLSVGAITASYWQLDDARQEERRALETREAARRSFLYAESEKQEIRAYQPLFLELRRRHIVGAENRLDWVEAIRQIQEGRHLLPVTYEIEPQQPYKLEGRLATADYQLRGSRMTLHMDLLHEMDLFNFLDDLRQKGVFTVQQCALRRIPVTSAAPAGGRNATLSSDCTLNWLTLTPMPRRGGSSR</sequence>
<dbReference type="Proteomes" id="UP000318431">
    <property type="component" value="Unassembled WGS sequence"/>
</dbReference>
<keyword evidence="3" id="KW-1185">Reference proteome</keyword>
<keyword evidence="1" id="KW-0472">Membrane</keyword>
<evidence type="ECO:0000313" key="2">
    <source>
        <dbReference type="EMBL" id="TWI69459.1"/>
    </source>
</evidence>
<keyword evidence="1" id="KW-0812">Transmembrane</keyword>
<dbReference type="RefSeq" id="WP_145647219.1">
    <property type="nucleotide sequence ID" value="NZ_VLLB01000001.1"/>
</dbReference>
<organism evidence="2 3">
    <name type="scientific">Pseudoduganella lurida</name>
    <dbReference type="NCBI Taxonomy" id="1036180"/>
    <lineage>
        <taxon>Bacteria</taxon>
        <taxon>Pseudomonadati</taxon>
        <taxon>Pseudomonadota</taxon>
        <taxon>Betaproteobacteria</taxon>
        <taxon>Burkholderiales</taxon>
        <taxon>Oxalobacteraceae</taxon>
        <taxon>Telluria group</taxon>
        <taxon>Pseudoduganella</taxon>
    </lineage>
</organism>
<name>A0A562RK89_9BURK</name>